<evidence type="ECO:0000256" key="1">
    <source>
        <dbReference type="SAM" id="MobiDB-lite"/>
    </source>
</evidence>
<evidence type="ECO:0000313" key="2">
    <source>
        <dbReference type="EMBL" id="KAF8681220.1"/>
    </source>
</evidence>
<feature type="region of interest" description="Disordered" evidence="1">
    <location>
        <begin position="364"/>
        <end position="384"/>
    </location>
</feature>
<reference evidence="2" key="1">
    <citation type="submission" date="2020-09" db="EMBL/GenBank/DDBJ databases">
        <title>Comparative genome analyses of four rice-infecting Rhizoctonia solani isolates reveal extensive enrichment of homogalacturonan modification genes.</title>
        <authorList>
            <person name="Lee D.-Y."/>
            <person name="Jeon J."/>
            <person name="Kim K.-T."/>
            <person name="Cheong K."/>
            <person name="Song H."/>
            <person name="Choi G."/>
            <person name="Ko J."/>
            <person name="Opiyo S.O."/>
            <person name="Zuo S."/>
            <person name="Madhav S."/>
            <person name="Lee Y.-H."/>
            <person name="Wang G.-L."/>
        </authorList>
    </citation>
    <scope>NUCLEOTIDE SEQUENCE</scope>
    <source>
        <strain evidence="2">AG1-IA YN-7</strain>
    </source>
</reference>
<accession>A0A8H7H9F6</accession>
<feature type="region of interest" description="Disordered" evidence="1">
    <location>
        <begin position="172"/>
        <end position="280"/>
    </location>
</feature>
<feature type="compositionally biased region" description="Polar residues" evidence="1">
    <location>
        <begin position="307"/>
        <end position="317"/>
    </location>
</feature>
<gene>
    <name evidence="2" type="ORF">RHS04_03084</name>
</gene>
<feature type="compositionally biased region" description="Low complexity" evidence="1">
    <location>
        <begin position="213"/>
        <end position="227"/>
    </location>
</feature>
<proteinExistence type="predicted"/>
<feature type="compositionally biased region" description="Polar residues" evidence="1">
    <location>
        <begin position="228"/>
        <end position="242"/>
    </location>
</feature>
<dbReference type="Proteomes" id="UP000650582">
    <property type="component" value="Unassembled WGS sequence"/>
</dbReference>
<sequence>MPLDITSDRATTGKGTQPDHHPKTNVRRARSTRRNIHMPRMSGAGNSHSGMRSPQVPGHVQKPRKPQVSKTRQRVWTRGARLIYCLALLRSDVVYFRNTGVPTINGCGYCKVRVWWAKEYPPPPGTTLPNNPGWPGCCRPPRPEDAPLIDKDHYGAIVAAWDQRALAASTIRTQSAPKRAPIPQFSEKSDPAAVTDPSRTPPLSAASPRRQDSASASPRYSSRRQASYDAQTPSAPARQSSYDAHAQSLQQQQQQQRHGTIRAPARGAQPPPPAPVDQLSLSSLSSSLSTLRVSSSAMSDSGSESSNTTVGTDSTDYLSDESEEELNRLAVARAMAIERQRVEEAEYESARRGLRDIDLTTPIQWGMNGSGGAGGTTGTSSVRSMQYLSFGDAYGGRRQR</sequence>
<evidence type="ECO:0000313" key="3">
    <source>
        <dbReference type="Proteomes" id="UP000650582"/>
    </source>
</evidence>
<dbReference type="AlphaFoldDB" id="A0A8H7H9F6"/>
<protein>
    <submittedName>
        <fullName evidence="2">Uncharacterized protein</fullName>
    </submittedName>
</protein>
<feature type="compositionally biased region" description="Low complexity" evidence="1">
    <location>
        <begin position="293"/>
        <end position="306"/>
    </location>
</feature>
<dbReference type="EMBL" id="JACYCC010000036">
    <property type="protein sequence ID" value="KAF8681220.1"/>
    <property type="molecule type" value="Genomic_DNA"/>
</dbReference>
<feature type="compositionally biased region" description="Gly residues" evidence="1">
    <location>
        <begin position="368"/>
        <end position="377"/>
    </location>
</feature>
<feature type="compositionally biased region" description="Basic residues" evidence="1">
    <location>
        <begin position="23"/>
        <end position="37"/>
    </location>
</feature>
<organism evidence="2 3">
    <name type="scientific">Rhizoctonia solani</name>
    <dbReference type="NCBI Taxonomy" id="456999"/>
    <lineage>
        <taxon>Eukaryota</taxon>
        <taxon>Fungi</taxon>
        <taxon>Dikarya</taxon>
        <taxon>Basidiomycota</taxon>
        <taxon>Agaricomycotina</taxon>
        <taxon>Agaricomycetes</taxon>
        <taxon>Cantharellales</taxon>
        <taxon>Ceratobasidiaceae</taxon>
        <taxon>Rhizoctonia</taxon>
    </lineage>
</organism>
<feature type="region of interest" description="Disordered" evidence="1">
    <location>
        <begin position="1"/>
        <end position="73"/>
    </location>
</feature>
<feature type="region of interest" description="Disordered" evidence="1">
    <location>
        <begin position="293"/>
        <end position="323"/>
    </location>
</feature>
<name>A0A8H7H9F6_9AGAM</name>
<comment type="caution">
    <text evidence="2">The sequence shown here is derived from an EMBL/GenBank/DDBJ whole genome shotgun (WGS) entry which is preliminary data.</text>
</comment>
<feature type="compositionally biased region" description="Basic residues" evidence="1">
    <location>
        <begin position="61"/>
        <end position="73"/>
    </location>
</feature>